<dbReference type="PANTHER" id="PTHR33095:SF127">
    <property type="entry name" value="OS05G0578100 PROTEIN"/>
    <property type="match status" value="1"/>
</dbReference>
<evidence type="ECO:0000313" key="3">
    <source>
        <dbReference type="Proteomes" id="UP001140949"/>
    </source>
</evidence>
<name>A0AAX6HAF1_IRIPA</name>
<evidence type="ECO:0000313" key="2">
    <source>
        <dbReference type="EMBL" id="KAJ6837541.1"/>
    </source>
</evidence>
<feature type="region of interest" description="Disordered" evidence="1">
    <location>
        <begin position="1"/>
        <end position="45"/>
    </location>
</feature>
<accession>A0AAX6HAF1</accession>
<dbReference type="Proteomes" id="UP001140949">
    <property type="component" value="Unassembled WGS sequence"/>
</dbReference>
<gene>
    <name evidence="2" type="ORF">M6B38_120315</name>
</gene>
<organism evidence="2 3">
    <name type="scientific">Iris pallida</name>
    <name type="common">Sweet iris</name>
    <dbReference type="NCBI Taxonomy" id="29817"/>
    <lineage>
        <taxon>Eukaryota</taxon>
        <taxon>Viridiplantae</taxon>
        <taxon>Streptophyta</taxon>
        <taxon>Embryophyta</taxon>
        <taxon>Tracheophyta</taxon>
        <taxon>Spermatophyta</taxon>
        <taxon>Magnoliopsida</taxon>
        <taxon>Liliopsida</taxon>
        <taxon>Asparagales</taxon>
        <taxon>Iridaceae</taxon>
        <taxon>Iridoideae</taxon>
        <taxon>Irideae</taxon>
        <taxon>Iris</taxon>
    </lineage>
</organism>
<evidence type="ECO:0000256" key="1">
    <source>
        <dbReference type="SAM" id="MobiDB-lite"/>
    </source>
</evidence>
<reference evidence="2" key="2">
    <citation type="submission" date="2023-04" db="EMBL/GenBank/DDBJ databases">
        <authorList>
            <person name="Bruccoleri R.E."/>
            <person name="Oakeley E.J."/>
            <person name="Faust A.-M."/>
            <person name="Dessus-Babus S."/>
            <person name="Altorfer M."/>
            <person name="Burckhardt D."/>
            <person name="Oertli M."/>
            <person name="Naumann U."/>
            <person name="Petersen F."/>
            <person name="Wong J."/>
        </authorList>
    </citation>
    <scope>NUCLEOTIDE SEQUENCE</scope>
    <source>
        <strain evidence="2">GSM-AAB239-AS_SAM_17_03QT</strain>
        <tissue evidence="2">Leaf</tissue>
    </source>
</reference>
<dbReference type="PANTHER" id="PTHR33095">
    <property type="entry name" value="OS07G0619500 PROTEIN"/>
    <property type="match status" value="1"/>
</dbReference>
<keyword evidence="3" id="KW-1185">Reference proteome</keyword>
<proteinExistence type="predicted"/>
<dbReference type="InterPro" id="IPR012442">
    <property type="entry name" value="DUF1645_plant"/>
</dbReference>
<sequence length="216" mass="23615">MHPPTEQREEEEEEEEEERLPLSIHHHHHHSSSSSDDDDEGFEFAFVSDPNADAAISAADDIFADGKILPIYPSPFFSSNLNKVSSKQLRNLLLEEVEEKRNDPSKSEELEGIPEGTYCVWTPNSSSALKKSGSTGTSSSSLRVKIRDLVIGRSRSDGKEKLLYFPAATGRSAGSYKKAGGSGGGGRKTFLPYRQDILGLFGSGKATGRAHTHRPL</sequence>
<feature type="compositionally biased region" description="Acidic residues" evidence="1">
    <location>
        <begin position="8"/>
        <end position="18"/>
    </location>
</feature>
<reference evidence="2" key="1">
    <citation type="journal article" date="2023" name="GigaByte">
        <title>Genome assembly of the bearded iris, Iris pallida Lam.</title>
        <authorList>
            <person name="Bruccoleri R.E."/>
            <person name="Oakeley E.J."/>
            <person name="Faust A.M.E."/>
            <person name="Altorfer M."/>
            <person name="Dessus-Babus S."/>
            <person name="Burckhardt D."/>
            <person name="Oertli M."/>
            <person name="Naumann U."/>
            <person name="Petersen F."/>
            <person name="Wong J."/>
        </authorList>
    </citation>
    <scope>NUCLEOTIDE SEQUENCE</scope>
    <source>
        <strain evidence="2">GSM-AAB239-AS_SAM_17_03QT</strain>
    </source>
</reference>
<dbReference type="EMBL" id="JANAVB010011395">
    <property type="protein sequence ID" value="KAJ6837541.1"/>
    <property type="molecule type" value="Genomic_DNA"/>
</dbReference>
<dbReference type="AlphaFoldDB" id="A0AAX6HAF1"/>
<protein>
    <submittedName>
        <fullName evidence="2">Uncharacterized protein</fullName>
    </submittedName>
</protein>
<dbReference type="Pfam" id="PF07816">
    <property type="entry name" value="DUF1645"/>
    <property type="match status" value="1"/>
</dbReference>
<comment type="caution">
    <text evidence="2">The sequence shown here is derived from an EMBL/GenBank/DDBJ whole genome shotgun (WGS) entry which is preliminary data.</text>
</comment>